<dbReference type="InterPro" id="IPR000515">
    <property type="entry name" value="MetI-like"/>
</dbReference>
<feature type="transmembrane region" description="Helical" evidence="7">
    <location>
        <begin position="234"/>
        <end position="255"/>
    </location>
</feature>
<feature type="transmembrane region" description="Helical" evidence="7">
    <location>
        <begin position="98"/>
        <end position="122"/>
    </location>
</feature>
<dbReference type="PANTHER" id="PTHR43227:SF11">
    <property type="entry name" value="BLL4140 PROTEIN"/>
    <property type="match status" value="1"/>
</dbReference>
<sequence>MIEEANISTKLVRRELSKASKIVRMWHVLIRYKYLYLMLVPGLLYIAIFHYAPMFGLVIAFQDYQVFKGVMGSKFNGLDNFIFLFQSPQFITAVKNTFIISAYKVVIGFPVPILLALLINEVRLTMFKRCVQTILYLPHFLSWIVMSGLLINFLSEQGPVNQLIKLLGGKAIFFFSEEKYFRSILVISDIWKEMGWNAIIYLAALTAVSSELYEAAKMDGATRMQCMMKISLPGIMPIIMIMLLLKMGSILNVGFEQVFNLYNPLLYGVGDIIDTYVYRIGFVDNKFHISAAAGMFKSIVACIMVVTTYYFMNKVEDNR</sequence>
<feature type="domain" description="ABC transmembrane type-1" evidence="8">
    <location>
        <begin position="94"/>
        <end position="308"/>
    </location>
</feature>
<evidence type="ECO:0000256" key="4">
    <source>
        <dbReference type="ARBA" id="ARBA00022692"/>
    </source>
</evidence>
<dbReference type="Gene3D" id="1.10.3720.10">
    <property type="entry name" value="MetI-like"/>
    <property type="match status" value="1"/>
</dbReference>
<accession>A0ABW0KFW6</accession>
<feature type="transmembrane region" description="Helical" evidence="7">
    <location>
        <begin position="287"/>
        <end position="312"/>
    </location>
</feature>
<feature type="transmembrane region" description="Helical" evidence="7">
    <location>
        <begin position="34"/>
        <end position="61"/>
    </location>
</feature>
<keyword evidence="2 7" id="KW-0813">Transport</keyword>
<evidence type="ECO:0000256" key="5">
    <source>
        <dbReference type="ARBA" id="ARBA00022989"/>
    </source>
</evidence>
<dbReference type="PROSITE" id="PS50928">
    <property type="entry name" value="ABC_TM1"/>
    <property type="match status" value="1"/>
</dbReference>
<dbReference type="PANTHER" id="PTHR43227">
    <property type="entry name" value="BLL4140 PROTEIN"/>
    <property type="match status" value="1"/>
</dbReference>
<protein>
    <submittedName>
        <fullName evidence="9">ABC transporter permease</fullName>
    </submittedName>
</protein>
<comment type="similarity">
    <text evidence="7">Belongs to the binding-protein-dependent transport system permease family.</text>
</comment>
<gene>
    <name evidence="9" type="ORF">ACFPOG_29540</name>
</gene>
<evidence type="ECO:0000256" key="1">
    <source>
        <dbReference type="ARBA" id="ARBA00004651"/>
    </source>
</evidence>
<evidence type="ECO:0000256" key="6">
    <source>
        <dbReference type="ARBA" id="ARBA00023136"/>
    </source>
</evidence>
<evidence type="ECO:0000256" key="3">
    <source>
        <dbReference type="ARBA" id="ARBA00022475"/>
    </source>
</evidence>
<dbReference type="EMBL" id="JBHSMJ010000051">
    <property type="protein sequence ID" value="MFC5452358.1"/>
    <property type="molecule type" value="Genomic_DNA"/>
</dbReference>
<dbReference type="RefSeq" id="WP_270880661.1">
    <property type="nucleotide sequence ID" value="NZ_JAQFVF010000034.1"/>
</dbReference>
<keyword evidence="4 7" id="KW-0812">Transmembrane</keyword>
<feature type="transmembrane region" description="Helical" evidence="7">
    <location>
        <begin position="134"/>
        <end position="154"/>
    </location>
</feature>
<comment type="subcellular location">
    <subcellularLocation>
        <location evidence="1 7">Cell membrane</location>
        <topology evidence="1 7">Multi-pass membrane protein</topology>
    </subcellularLocation>
</comment>
<dbReference type="SUPFAM" id="SSF161098">
    <property type="entry name" value="MetI-like"/>
    <property type="match status" value="1"/>
</dbReference>
<dbReference type="InterPro" id="IPR050809">
    <property type="entry name" value="UgpAE/MalFG_permease"/>
</dbReference>
<keyword evidence="3" id="KW-1003">Cell membrane</keyword>
<dbReference type="Pfam" id="PF00528">
    <property type="entry name" value="BPD_transp_1"/>
    <property type="match status" value="1"/>
</dbReference>
<evidence type="ECO:0000259" key="8">
    <source>
        <dbReference type="PROSITE" id="PS50928"/>
    </source>
</evidence>
<feature type="transmembrane region" description="Helical" evidence="7">
    <location>
        <begin position="194"/>
        <end position="213"/>
    </location>
</feature>
<proteinExistence type="inferred from homology"/>
<evidence type="ECO:0000313" key="10">
    <source>
        <dbReference type="Proteomes" id="UP001596044"/>
    </source>
</evidence>
<comment type="caution">
    <text evidence="9">The sequence shown here is derived from an EMBL/GenBank/DDBJ whole genome shotgun (WGS) entry which is preliminary data.</text>
</comment>
<keyword evidence="5 7" id="KW-1133">Transmembrane helix</keyword>
<organism evidence="9 10">
    <name type="scientific">Paenibacillus aestuarii</name>
    <dbReference type="NCBI Taxonomy" id="516965"/>
    <lineage>
        <taxon>Bacteria</taxon>
        <taxon>Bacillati</taxon>
        <taxon>Bacillota</taxon>
        <taxon>Bacilli</taxon>
        <taxon>Bacillales</taxon>
        <taxon>Paenibacillaceae</taxon>
        <taxon>Paenibacillus</taxon>
    </lineage>
</organism>
<dbReference type="InterPro" id="IPR035906">
    <property type="entry name" value="MetI-like_sf"/>
</dbReference>
<dbReference type="Proteomes" id="UP001596044">
    <property type="component" value="Unassembled WGS sequence"/>
</dbReference>
<keyword evidence="6 7" id="KW-0472">Membrane</keyword>
<evidence type="ECO:0000256" key="7">
    <source>
        <dbReference type="RuleBase" id="RU363032"/>
    </source>
</evidence>
<reference evidence="10" key="1">
    <citation type="journal article" date="2019" name="Int. J. Syst. Evol. Microbiol.">
        <title>The Global Catalogue of Microorganisms (GCM) 10K type strain sequencing project: providing services to taxonomists for standard genome sequencing and annotation.</title>
        <authorList>
            <consortium name="The Broad Institute Genomics Platform"/>
            <consortium name="The Broad Institute Genome Sequencing Center for Infectious Disease"/>
            <person name="Wu L."/>
            <person name="Ma J."/>
        </authorList>
    </citation>
    <scope>NUCLEOTIDE SEQUENCE [LARGE SCALE GENOMIC DNA]</scope>
    <source>
        <strain evidence="10">KACC 11904</strain>
    </source>
</reference>
<evidence type="ECO:0000256" key="2">
    <source>
        <dbReference type="ARBA" id="ARBA00022448"/>
    </source>
</evidence>
<name>A0ABW0KFW6_9BACL</name>
<dbReference type="CDD" id="cd06261">
    <property type="entry name" value="TM_PBP2"/>
    <property type="match status" value="1"/>
</dbReference>
<keyword evidence="10" id="KW-1185">Reference proteome</keyword>
<evidence type="ECO:0000313" key="9">
    <source>
        <dbReference type="EMBL" id="MFC5452358.1"/>
    </source>
</evidence>